<dbReference type="CDD" id="cd14066">
    <property type="entry name" value="STKc_IRAK"/>
    <property type="match status" value="1"/>
</dbReference>
<organism evidence="24 25">
    <name type="scientific">Iris pallida</name>
    <name type="common">Sweet iris</name>
    <dbReference type="NCBI Taxonomy" id="29817"/>
    <lineage>
        <taxon>Eukaryota</taxon>
        <taxon>Viridiplantae</taxon>
        <taxon>Streptophyta</taxon>
        <taxon>Embryophyta</taxon>
        <taxon>Tracheophyta</taxon>
        <taxon>Spermatophyta</taxon>
        <taxon>Magnoliopsida</taxon>
        <taxon>Liliopsida</taxon>
        <taxon>Asparagales</taxon>
        <taxon>Iridaceae</taxon>
        <taxon>Iridoideae</taxon>
        <taxon>Irideae</taxon>
        <taxon>Iris</taxon>
    </lineage>
</organism>
<dbReference type="SUPFAM" id="SSF56112">
    <property type="entry name" value="Protein kinase-like (PK-like)"/>
    <property type="match status" value="1"/>
</dbReference>
<feature type="domain" description="Protein kinase" evidence="23">
    <location>
        <begin position="691"/>
        <end position="965"/>
    </location>
</feature>
<evidence type="ECO:0000256" key="12">
    <source>
        <dbReference type="ARBA" id="ARBA00022777"/>
    </source>
</evidence>
<evidence type="ECO:0000256" key="13">
    <source>
        <dbReference type="ARBA" id="ARBA00022840"/>
    </source>
</evidence>
<dbReference type="Pfam" id="PF08263">
    <property type="entry name" value="LRRNT_2"/>
    <property type="match status" value="1"/>
</dbReference>
<dbReference type="Pfam" id="PF00560">
    <property type="entry name" value="LRR_1"/>
    <property type="match status" value="4"/>
</dbReference>
<dbReference type="Gene3D" id="3.30.200.20">
    <property type="entry name" value="Phosphorylase Kinase, domain 1"/>
    <property type="match status" value="1"/>
</dbReference>
<keyword evidence="10" id="KW-0677">Repeat</keyword>
<dbReference type="SUPFAM" id="SSF52058">
    <property type="entry name" value="L domain-like"/>
    <property type="match status" value="1"/>
</dbReference>
<evidence type="ECO:0000256" key="2">
    <source>
        <dbReference type="ARBA" id="ARBA00004479"/>
    </source>
</evidence>
<evidence type="ECO:0000256" key="18">
    <source>
        <dbReference type="ARBA" id="ARBA00047899"/>
    </source>
</evidence>
<evidence type="ECO:0000256" key="4">
    <source>
        <dbReference type="ARBA" id="ARBA00012513"/>
    </source>
</evidence>
<reference evidence="24" key="2">
    <citation type="submission" date="2023-04" db="EMBL/GenBank/DDBJ databases">
        <authorList>
            <person name="Bruccoleri R.E."/>
            <person name="Oakeley E.J."/>
            <person name="Faust A.-M."/>
            <person name="Dessus-Babus S."/>
            <person name="Altorfer M."/>
            <person name="Burckhardt D."/>
            <person name="Oertli M."/>
            <person name="Naumann U."/>
            <person name="Petersen F."/>
            <person name="Wong J."/>
        </authorList>
    </citation>
    <scope>NUCLEOTIDE SEQUENCE</scope>
    <source>
        <strain evidence="24">GSM-AAB239-AS_SAM_17_03QT</strain>
        <tissue evidence="24">Leaf</tissue>
    </source>
</reference>
<keyword evidence="6" id="KW-0433">Leucine-rich repeat</keyword>
<feature type="transmembrane region" description="Helical" evidence="22">
    <location>
        <begin position="67"/>
        <end position="89"/>
    </location>
</feature>
<evidence type="ECO:0000256" key="11">
    <source>
        <dbReference type="ARBA" id="ARBA00022741"/>
    </source>
</evidence>
<dbReference type="Pfam" id="PF13855">
    <property type="entry name" value="LRR_8"/>
    <property type="match status" value="1"/>
</dbReference>
<evidence type="ECO:0000256" key="6">
    <source>
        <dbReference type="ARBA" id="ARBA00022614"/>
    </source>
</evidence>
<dbReference type="FunFam" id="1.10.510.10:FF:000453">
    <property type="entry name" value="LRR receptor-like serine/threonine-protein kinase HSL2"/>
    <property type="match status" value="1"/>
</dbReference>
<keyword evidence="14 22" id="KW-1133">Transmembrane helix</keyword>
<dbReference type="PANTHER" id="PTHR45974">
    <property type="entry name" value="RECEPTOR-LIKE PROTEIN 55"/>
    <property type="match status" value="1"/>
</dbReference>
<evidence type="ECO:0000313" key="25">
    <source>
        <dbReference type="Proteomes" id="UP001140949"/>
    </source>
</evidence>
<evidence type="ECO:0000256" key="20">
    <source>
        <dbReference type="PROSITE-ProRule" id="PRU10141"/>
    </source>
</evidence>
<feature type="transmembrane region" description="Helical" evidence="22">
    <location>
        <begin position="627"/>
        <end position="650"/>
    </location>
</feature>
<keyword evidence="8 22" id="KW-0812">Transmembrane</keyword>
<dbReference type="CDD" id="cd21699">
    <property type="entry name" value="JMTM_APP_like"/>
    <property type="match status" value="1"/>
</dbReference>
<dbReference type="InterPro" id="IPR000719">
    <property type="entry name" value="Prot_kinase_dom"/>
</dbReference>
<dbReference type="PROSITE" id="PS50011">
    <property type="entry name" value="PROTEIN_KINASE_DOM"/>
    <property type="match status" value="1"/>
</dbReference>
<dbReference type="InterPro" id="IPR008271">
    <property type="entry name" value="Ser/Thr_kinase_AS"/>
</dbReference>
<dbReference type="SMART" id="SM00369">
    <property type="entry name" value="LRR_TYP"/>
    <property type="match status" value="5"/>
</dbReference>
<evidence type="ECO:0000256" key="15">
    <source>
        <dbReference type="ARBA" id="ARBA00023136"/>
    </source>
</evidence>
<keyword evidence="7" id="KW-0808">Transferase</keyword>
<keyword evidence="11 20" id="KW-0547">Nucleotide-binding</keyword>
<dbReference type="Proteomes" id="UP001140949">
    <property type="component" value="Unassembled WGS sequence"/>
</dbReference>
<dbReference type="AlphaFoldDB" id="A0AAX6E3Y2"/>
<protein>
    <recommendedName>
        <fullName evidence="4">non-specific serine/threonine protein kinase</fullName>
        <ecNumber evidence="4">2.7.11.1</ecNumber>
    </recommendedName>
</protein>
<sequence>MSPSNPSHKQQQHHLLSLFLQFSSLCCCCCCFLSFCCCHFWCSNILLTVELFPEGDGKKSWTRNLRVAFDIVFEMAGSEVFLLGAILALSSCYFLPLSGAQVTDPLEVTALGAIRSNLVDSMDKLKTWNKGDPCTSNWTGVICFNFTFNDRYLHIKELQLLRMNLSGNLSPELGRLSYMKILDFMWNKINGTIPKEIGNITSLELLLLNGNQLSGSLPEELGYLPHLDRIQIDQNQISGPLPKSFANLNKTKHFHMNNNSISGQIPPELSRLPSLVHFLLDNNNLSGYLPPEFSKLPKLLILQLDNNNFSGTTIPTSYSSMTKLLKLSLRNCGLQGNVPDLSGIPNLGYLDLSHNQLTGSIPSNKLSNNITTIDLSDNHLNGSIPLNFSGLSNLQRLSLDNNNLSGSVPSSIWKNMIFKGNRSLTVDFQNNLLTNISDDLQPPANVTLLLYGNPVCANANQLHIVQFCQSRIITQKSGVLENISFSCNPCPTELDYEYNPLSTMPCFCAVPLGVGYRLKSPGFSDFLPYTHDFEYYLTSGLEIALYQLDLDSFIWEEGPRLRMNLKFFPDKSSLFNVSEIERIRGMFTGWLIPDSDIYGPYELLNFTLGSYANVIPNVSTSRLSKGAIAGIVLGAVAGAVTLTAIITILIMRRHSRYRIVTRKRSPSKIQIKIDGVKDFTFQEMSLATNNFSESAQVGQGGYGKVYKGILADGTLVAIKRAQEGSLQGSKEFCTEIELLSRLHHRNLVSLIGYCEEENEQMLVYEFMPNGTLRDHLSEKAKESLNFAMRMRIALGSSKGILYLHTEADPPIFHRDIKATNILLDSKFTAKVADFGLSRLAPVPDIEGTVAGHISTVVKGTPGYLDPEYFLTHKLTDKSDVYSLGVVFLELLTGMRPISHGKNIVREVSSAYRSGLVFSVVDSRMGSYPSECIERFVSLALRCCQDETDARPPMTDVVRELEDIWRTMPEAGKSMPVDSEFTDTGKSETTPSSQTRETYSSADISGSDLVSGVVPTITPR</sequence>
<dbReference type="InterPro" id="IPR011009">
    <property type="entry name" value="Kinase-like_dom_sf"/>
</dbReference>
<evidence type="ECO:0000256" key="8">
    <source>
        <dbReference type="ARBA" id="ARBA00022692"/>
    </source>
</evidence>
<keyword evidence="16 24" id="KW-0675">Receptor</keyword>
<dbReference type="PROSITE" id="PS00108">
    <property type="entry name" value="PROTEIN_KINASE_ST"/>
    <property type="match status" value="1"/>
</dbReference>
<dbReference type="FunFam" id="3.80.10.10:FF:000387">
    <property type="entry name" value="Probable LRR receptor-like serine/threonine-protein kinase At1g06840"/>
    <property type="match status" value="1"/>
</dbReference>
<comment type="caution">
    <text evidence="24">The sequence shown here is derived from an EMBL/GenBank/DDBJ whole genome shotgun (WGS) entry which is preliminary data.</text>
</comment>
<dbReference type="Gene3D" id="1.10.510.10">
    <property type="entry name" value="Transferase(Phosphotransferase) domain 1"/>
    <property type="match status" value="1"/>
</dbReference>
<comment type="catalytic activity">
    <reaction evidence="19">
        <text>L-seryl-[protein] + ATP = O-phospho-L-seryl-[protein] + ADP + H(+)</text>
        <dbReference type="Rhea" id="RHEA:17989"/>
        <dbReference type="Rhea" id="RHEA-COMP:9863"/>
        <dbReference type="Rhea" id="RHEA-COMP:11604"/>
        <dbReference type="ChEBI" id="CHEBI:15378"/>
        <dbReference type="ChEBI" id="CHEBI:29999"/>
        <dbReference type="ChEBI" id="CHEBI:30616"/>
        <dbReference type="ChEBI" id="CHEBI:83421"/>
        <dbReference type="ChEBI" id="CHEBI:456216"/>
        <dbReference type="EC" id="2.7.11.1"/>
    </reaction>
</comment>
<dbReference type="FunFam" id="3.80.10.10:FF:000589">
    <property type="entry name" value="Probable LRR receptor-like serine/threonine-protein kinase At1g06840"/>
    <property type="match status" value="1"/>
</dbReference>
<evidence type="ECO:0000259" key="23">
    <source>
        <dbReference type="PROSITE" id="PS50011"/>
    </source>
</evidence>
<evidence type="ECO:0000256" key="7">
    <source>
        <dbReference type="ARBA" id="ARBA00022679"/>
    </source>
</evidence>
<comment type="catalytic activity">
    <reaction evidence="18">
        <text>L-threonyl-[protein] + ATP = O-phospho-L-threonyl-[protein] + ADP + H(+)</text>
        <dbReference type="Rhea" id="RHEA:46608"/>
        <dbReference type="Rhea" id="RHEA-COMP:11060"/>
        <dbReference type="Rhea" id="RHEA-COMP:11605"/>
        <dbReference type="ChEBI" id="CHEBI:15378"/>
        <dbReference type="ChEBI" id="CHEBI:30013"/>
        <dbReference type="ChEBI" id="CHEBI:30616"/>
        <dbReference type="ChEBI" id="CHEBI:61977"/>
        <dbReference type="ChEBI" id="CHEBI:456216"/>
        <dbReference type="EC" id="2.7.11.1"/>
    </reaction>
</comment>
<comment type="subcellular location">
    <subcellularLocation>
        <location evidence="1">Cell membrane</location>
        <topology evidence="1">Single-pass membrane protein</topology>
    </subcellularLocation>
    <subcellularLocation>
        <location evidence="2">Membrane</location>
        <topology evidence="2">Single-pass type I membrane protein</topology>
    </subcellularLocation>
</comment>
<dbReference type="InterPro" id="IPR032675">
    <property type="entry name" value="LRR_dom_sf"/>
</dbReference>
<dbReference type="GO" id="GO:0005886">
    <property type="term" value="C:plasma membrane"/>
    <property type="evidence" value="ECO:0007669"/>
    <property type="project" value="UniProtKB-SubCell"/>
</dbReference>
<reference evidence="24" key="1">
    <citation type="journal article" date="2023" name="GigaByte">
        <title>Genome assembly of the bearded iris, Iris pallida Lam.</title>
        <authorList>
            <person name="Bruccoleri R.E."/>
            <person name="Oakeley E.J."/>
            <person name="Faust A.M.E."/>
            <person name="Altorfer M."/>
            <person name="Dessus-Babus S."/>
            <person name="Burckhardt D."/>
            <person name="Oertli M."/>
            <person name="Naumann U."/>
            <person name="Petersen F."/>
            <person name="Wong J."/>
        </authorList>
    </citation>
    <scope>NUCLEOTIDE SEQUENCE</scope>
    <source>
        <strain evidence="24">GSM-AAB239-AS_SAM_17_03QT</strain>
    </source>
</reference>
<dbReference type="InterPro" id="IPR001245">
    <property type="entry name" value="Ser-Thr/Tyr_kinase_cat_dom"/>
</dbReference>
<keyword evidence="13 20" id="KW-0067">ATP-binding</keyword>
<evidence type="ECO:0000256" key="16">
    <source>
        <dbReference type="ARBA" id="ARBA00023170"/>
    </source>
</evidence>
<evidence type="ECO:0000256" key="10">
    <source>
        <dbReference type="ARBA" id="ARBA00022737"/>
    </source>
</evidence>
<evidence type="ECO:0000256" key="14">
    <source>
        <dbReference type="ARBA" id="ARBA00022989"/>
    </source>
</evidence>
<dbReference type="FunFam" id="3.30.200.20:FF:000328">
    <property type="entry name" value="Leucine-rich repeat protein kinase family protein"/>
    <property type="match status" value="1"/>
</dbReference>
<evidence type="ECO:0000256" key="3">
    <source>
        <dbReference type="ARBA" id="ARBA00008684"/>
    </source>
</evidence>
<dbReference type="Pfam" id="PF07714">
    <property type="entry name" value="PK_Tyr_Ser-Thr"/>
    <property type="match status" value="1"/>
</dbReference>
<dbReference type="GO" id="GO:0004674">
    <property type="term" value="F:protein serine/threonine kinase activity"/>
    <property type="evidence" value="ECO:0007669"/>
    <property type="project" value="UniProtKB-KW"/>
</dbReference>
<dbReference type="InterPro" id="IPR001611">
    <property type="entry name" value="Leu-rich_rpt"/>
</dbReference>
<proteinExistence type="inferred from homology"/>
<keyword evidence="9" id="KW-0732">Signal</keyword>
<evidence type="ECO:0000313" key="24">
    <source>
        <dbReference type="EMBL" id="KAJ6798653.1"/>
    </source>
</evidence>
<accession>A0AAX6E3Y2</accession>
<gene>
    <name evidence="24" type="ORF">M6B38_210310</name>
</gene>
<keyword evidence="17" id="KW-0325">Glycoprotein</keyword>
<evidence type="ECO:0000256" key="5">
    <source>
        <dbReference type="ARBA" id="ARBA00022527"/>
    </source>
</evidence>
<keyword evidence="12 24" id="KW-0418">Kinase</keyword>
<comment type="similarity">
    <text evidence="3">Belongs to the protein kinase superfamily. Ser/Thr protein kinase family.</text>
</comment>
<feature type="binding site" evidence="20">
    <location>
        <position position="719"/>
    </location>
    <ligand>
        <name>ATP</name>
        <dbReference type="ChEBI" id="CHEBI:30616"/>
    </ligand>
</feature>
<evidence type="ECO:0000256" key="19">
    <source>
        <dbReference type="ARBA" id="ARBA00048679"/>
    </source>
</evidence>
<evidence type="ECO:0000256" key="17">
    <source>
        <dbReference type="ARBA" id="ARBA00023180"/>
    </source>
</evidence>
<dbReference type="InterPro" id="IPR013210">
    <property type="entry name" value="LRR_N_plant-typ"/>
</dbReference>
<dbReference type="Gene3D" id="3.80.10.10">
    <property type="entry name" value="Ribonuclease Inhibitor"/>
    <property type="match status" value="3"/>
</dbReference>
<evidence type="ECO:0000256" key="1">
    <source>
        <dbReference type="ARBA" id="ARBA00004162"/>
    </source>
</evidence>
<feature type="transmembrane region" description="Helical" evidence="22">
    <location>
        <begin position="20"/>
        <end position="47"/>
    </location>
</feature>
<keyword evidence="5" id="KW-0723">Serine/threonine-protein kinase</keyword>
<dbReference type="PROSITE" id="PS00107">
    <property type="entry name" value="PROTEIN_KINASE_ATP"/>
    <property type="match status" value="1"/>
</dbReference>
<evidence type="ECO:0000256" key="22">
    <source>
        <dbReference type="SAM" id="Phobius"/>
    </source>
</evidence>
<feature type="region of interest" description="Disordered" evidence="21">
    <location>
        <begin position="971"/>
        <end position="1019"/>
    </location>
</feature>
<dbReference type="InterPro" id="IPR017441">
    <property type="entry name" value="Protein_kinase_ATP_BS"/>
</dbReference>
<dbReference type="SMART" id="SM00220">
    <property type="entry name" value="S_TKc"/>
    <property type="match status" value="1"/>
</dbReference>
<dbReference type="PANTHER" id="PTHR45974:SF134">
    <property type="entry name" value="OS01G0960400 PROTEIN"/>
    <property type="match status" value="1"/>
</dbReference>
<name>A0AAX6E3Y2_IRIPA</name>
<feature type="compositionally biased region" description="Polar residues" evidence="21">
    <location>
        <begin position="981"/>
        <end position="1003"/>
    </location>
</feature>
<dbReference type="GO" id="GO:0005524">
    <property type="term" value="F:ATP binding"/>
    <property type="evidence" value="ECO:0007669"/>
    <property type="project" value="UniProtKB-UniRule"/>
</dbReference>
<keyword evidence="15 22" id="KW-0472">Membrane</keyword>
<evidence type="ECO:0000256" key="9">
    <source>
        <dbReference type="ARBA" id="ARBA00022729"/>
    </source>
</evidence>
<keyword evidence="25" id="KW-1185">Reference proteome</keyword>
<dbReference type="EC" id="2.7.11.1" evidence="4"/>
<dbReference type="EMBL" id="JANAVB010040218">
    <property type="protein sequence ID" value="KAJ6798653.1"/>
    <property type="molecule type" value="Genomic_DNA"/>
</dbReference>
<evidence type="ECO:0000256" key="21">
    <source>
        <dbReference type="SAM" id="MobiDB-lite"/>
    </source>
</evidence>
<dbReference type="InterPro" id="IPR003591">
    <property type="entry name" value="Leu-rich_rpt_typical-subtyp"/>
</dbReference>
<dbReference type="PROSITE" id="PS51450">
    <property type="entry name" value="LRR"/>
    <property type="match status" value="1"/>
</dbReference>